<reference evidence="1 2" key="1">
    <citation type="submission" date="2021-06" db="EMBL/GenBank/DDBJ databases">
        <title>Caerostris darwini draft genome.</title>
        <authorList>
            <person name="Kono N."/>
            <person name="Arakawa K."/>
        </authorList>
    </citation>
    <scope>NUCLEOTIDE SEQUENCE [LARGE SCALE GENOMIC DNA]</scope>
</reference>
<evidence type="ECO:0000313" key="1">
    <source>
        <dbReference type="EMBL" id="GIY64081.1"/>
    </source>
</evidence>
<dbReference type="Proteomes" id="UP001054837">
    <property type="component" value="Unassembled WGS sequence"/>
</dbReference>
<evidence type="ECO:0000313" key="2">
    <source>
        <dbReference type="Proteomes" id="UP001054837"/>
    </source>
</evidence>
<organism evidence="1 2">
    <name type="scientific">Caerostris darwini</name>
    <dbReference type="NCBI Taxonomy" id="1538125"/>
    <lineage>
        <taxon>Eukaryota</taxon>
        <taxon>Metazoa</taxon>
        <taxon>Ecdysozoa</taxon>
        <taxon>Arthropoda</taxon>
        <taxon>Chelicerata</taxon>
        <taxon>Arachnida</taxon>
        <taxon>Araneae</taxon>
        <taxon>Araneomorphae</taxon>
        <taxon>Entelegynae</taxon>
        <taxon>Araneoidea</taxon>
        <taxon>Araneidae</taxon>
        <taxon>Caerostris</taxon>
    </lineage>
</organism>
<name>A0AAV4V297_9ARAC</name>
<gene>
    <name evidence="1" type="ORF">CDAR_7971</name>
</gene>
<sequence length="147" mass="16855">MEFPFFLRTNPEARSCRHKSMKLQLQLICTAIKKYDNQPFVQRLANQEHSFRHSFAKRAWMAIKLILAAGKTNNPLRGQMPNDLEFILCASISTTNYGTVLLLKGVGVRVWTTEQKAGFLSTRLVNFELPALPALNLQEDLTEIRYL</sequence>
<protein>
    <submittedName>
        <fullName evidence="1">Uncharacterized protein</fullName>
    </submittedName>
</protein>
<dbReference type="EMBL" id="BPLQ01012264">
    <property type="protein sequence ID" value="GIY64081.1"/>
    <property type="molecule type" value="Genomic_DNA"/>
</dbReference>
<proteinExistence type="predicted"/>
<dbReference type="AlphaFoldDB" id="A0AAV4V297"/>
<comment type="caution">
    <text evidence="1">The sequence shown here is derived from an EMBL/GenBank/DDBJ whole genome shotgun (WGS) entry which is preliminary data.</text>
</comment>
<accession>A0AAV4V297</accession>
<keyword evidence="2" id="KW-1185">Reference proteome</keyword>